<dbReference type="AlphaFoldDB" id="A0A397SGP1"/>
<reference evidence="1 2" key="1">
    <citation type="submission" date="2018-06" db="EMBL/GenBank/DDBJ databases">
        <title>Comparative genomics reveals the genomic features of Rhizophagus irregularis, R. cerebriforme, R. diaphanum and Gigaspora rosea, and their symbiotic lifestyle signature.</title>
        <authorList>
            <person name="Morin E."/>
            <person name="San Clemente H."/>
            <person name="Chen E.C.H."/>
            <person name="De La Providencia I."/>
            <person name="Hainaut M."/>
            <person name="Kuo A."/>
            <person name="Kohler A."/>
            <person name="Murat C."/>
            <person name="Tang N."/>
            <person name="Roy S."/>
            <person name="Loubradou J."/>
            <person name="Henrissat B."/>
            <person name="Grigoriev I.V."/>
            <person name="Corradi N."/>
            <person name="Roux C."/>
            <person name="Martin F.M."/>
        </authorList>
    </citation>
    <scope>NUCLEOTIDE SEQUENCE [LARGE SCALE GENOMIC DNA]</scope>
    <source>
        <strain evidence="1 2">DAOM 227022</strain>
    </source>
</reference>
<dbReference type="Proteomes" id="UP000265703">
    <property type="component" value="Unassembled WGS sequence"/>
</dbReference>
<evidence type="ECO:0000313" key="2">
    <source>
        <dbReference type="Proteomes" id="UP000265703"/>
    </source>
</evidence>
<comment type="caution">
    <text evidence="1">The sequence shown here is derived from an EMBL/GenBank/DDBJ whole genome shotgun (WGS) entry which is preliminary data.</text>
</comment>
<name>A0A397SGP1_9GLOM</name>
<evidence type="ECO:0000313" key="1">
    <source>
        <dbReference type="EMBL" id="RIA85188.1"/>
    </source>
</evidence>
<dbReference type="OrthoDB" id="2345161at2759"/>
<organism evidence="1 2">
    <name type="scientific">Glomus cerebriforme</name>
    <dbReference type="NCBI Taxonomy" id="658196"/>
    <lineage>
        <taxon>Eukaryota</taxon>
        <taxon>Fungi</taxon>
        <taxon>Fungi incertae sedis</taxon>
        <taxon>Mucoromycota</taxon>
        <taxon>Glomeromycotina</taxon>
        <taxon>Glomeromycetes</taxon>
        <taxon>Glomerales</taxon>
        <taxon>Glomeraceae</taxon>
        <taxon>Glomus</taxon>
    </lineage>
</organism>
<sequence>MELHKNLVKEERIFKVSVQNLSKAKEQIGETAISATTEQESMMDRSGNRWYEVSSKYNGSSQETNKISIQTSKSTVNLDNTLREKSYVSSRSINHFFKIRPSEIPSEGFRHSKLAHASTECEWKSVDTIGTLELQQPNTTNNVIMQELSANNKAQYEKDPPTLLKLLKNKYPFYDETNKNILYDYEIKRFATLYCITNFCLVLSCYDLIFWLKDSDGVIYIWSRTDGMMIRGGLKKAKEEANKWYEENKNTAIKYVITDELPKTIRRKKERIK</sequence>
<protein>
    <submittedName>
        <fullName evidence="1">Uncharacterized protein</fullName>
    </submittedName>
</protein>
<gene>
    <name evidence="1" type="ORF">C1645_831148</name>
</gene>
<keyword evidence="2" id="KW-1185">Reference proteome</keyword>
<dbReference type="EMBL" id="QKYT01000441">
    <property type="protein sequence ID" value="RIA85188.1"/>
    <property type="molecule type" value="Genomic_DNA"/>
</dbReference>
<proteinExistence type="predicted"/>
<accession>A0A397SGP1</accession>